<dbReference type="PROSITE" id="PS50943">
    <property type="entry name" value="HTH_CROC1"/>
    <property type="match status" value="1"/>
</dbReference>
<name>A0A4Q5AQW9_9BIFI</name>
<dbReference type="Proteomes" id="UP000292382">
    <property type="component" value="Unassembled WGS sequence"/>
</dbReference>
<dbReference type="CDD" id="cd00093">
    <property type="entry name" value="HTH_XRE"/>
    <property type="match status" value="1"/>
</dbReference>
<dbReference type="RefSeq" id="WP_207214549.1">
    <property type="nucleotide sequence ID" value="NZ_RYUW01000013.1"/>
</dbReference>
<organism evidence="2 3">
    <name type="scientific">Bifidobacterium pseudolongum subsp. globosum</name>
    <dbReference type="NCBI Taxonomy" id="1690"/>
    <lineage>
        <taxon>Bacteria</taxon>
        <taxon>Bacillati</taxon>
        <taxon>Actinomycetota</taxon>
        <taxon>Actinomycetes</taxon>
        <taxon>Bifidobacteriales</taxon>
        <taxon>Bifidobacteriaceae</taxon>
        <taxon>Bifidobacterium</taxon>
    </lineage>
</organism>
<protein>
    <recommendedName>
        <fullName evidence="1">HTH cro/C1-type domain-containing protein</fullName>
    </recommendedName>
</protein>
<dbReference type="SUPFAM" id="SSF47413">
    <property type="entry name" value="lambda repressor-like DNA-binding domains"/>
    <property type="match status" value="1"/>
</dbReference>
<dbReference type="EMBL" id="RYUW01000013">
    <property type="protein sequence ID" value="RYQ36322.1"/>
    <property type="molecule type" value="Genomic_DNA"/>
</dbReference>
<reference evidence="2 3" key="1">
    <citation type="submission" date="2018-12" db="EMBL/GenBank/DDBJ databases">
        <title>Unveiling genomic diversity among members of the Bifidobacterium pseudolongum species, a widely distributed gut commensal of the animal kingdom.</title>
        <authorList>
            <person name="Lugli G.A."/>
            <person name="Duranti S."/>
            <person name="Albert K."/>
            <person name="Mancabelli L."/>
            <person name="Napoli S."/>
            <person name="Viappiani A."/>
            <person name="Anzalone R."/>
            <person name="Longhi G."/>
            <person name="Milani C."/>
            <person name="Turroni F."/>
            <person name="Alessandri G."/>
            <person name="Sela D.A."/>
            <person name="Van Sinderen D."/>
            <person name="Ventura M."/>
        </authorList>
    </citation>
    <scope>NUCLEOTIDE SEQUENCE [LARGE SCALE GENOMIC DNA]</scope>
    <source>
        <strain evidence="2 3">2003B</strain>
    </source>
</reference>
<dbReference type="Gene3D" id="1.10.260.40">
    <property type="entry name" value="lambda repressor-like DNA-binding domains"/>
    <property type="match status" value="1"/>
</dbReference>
<dbReference type="InterPro" id="IPR010982">
    <property type="entry name" value="Lambda_DNA-bd_dom_sf"/>
</dbReference>
<gene>
    <name evidence="2" type="ORF">PG2003B_1159</name>
</gene>
<dbReference type="AlphaFoldDB" id="A0A4Q5AQW9"/>
<accession>A0A4Q5AQW9</accession>
<dbReference type="GO" id="GO:0003677">
    <property type="term" value="F:DNA binding"/>
    <property type="evidence" value="ECO:0007669"/>
    <property type="project" value="InterPro"/>
</dbReference>
<dbReference type="InterPro" id="IPR001387">
    <property type="entry name" value="Cro/C1-type_HTH"/>
</dbReference>
<sequence>MPTGKKIPTIESKALSIAIKRAMAVRELKTPALAEESGVPYGTLRRILELNTVANYEQLRRIAEALRMPLSEIIEDAEKLAEDPDVIADYQEETGTVADSPAVDTTKQDLADAADAVTDLKAGMDMAAKRGDAAAEQEGYEEQA</sequence>
<evidence type="ECO:0000313" key="2">
    <source>
        <dbReference type="EMBL" id="RYQ36322.1"/>
    </source>
</evidence>
<evidence type="ECO:0000313" key="3">
    <source>
        <dbReference type="Proteomes" id="UP000292382"/>
    </source>
</evidence>
<comment type="caution">
    <text evidence="2">The sequence shown here is derived from an EMBL/GenBank/DDBJ whole genome shotgun (WGS) entry which is preliminary data.</text>
</comment>
<feature type="domain" description="HTH cro/C1-type" evidence="1">
    <location>
        <begin position="32"/>
        <end position="73"/>
    </location>
</feature>
<evidence type="ECO:0000259" key="1">
    <source>
        <dbReference type="PROSITE" id="PS50943"/>
    </source>
</evidence>
<proteinExistence type="predicted"/>